<name>C5K8B0_PERM5</name>
<dbReference type="RefSeq" id="XP_002787502.1">
    <property type="nucleotide sequence ID" value="XM_002787456.1"/>
</dbReference>
<protein>
    <submittedName>
        <fullName evidence="1">Uncharacterized protein</fullName>
    </submittedName>
</protein>
<organism evidence="2">
    <name type="scientific">Perkinsus marinus (strain ATCC 50983 / TXsc)</name>
    <dbReference type="NCBI Taxonomy" id="423536"/>
    <lineage>
        <taxon>Eukaryota</taxon>
        <taxon>Sar</taxon>
        <taxon>Alveolata</taxon>
        <taxon>Perkinsozoa</taxon>
        <taxon>Perkinsea</taxon>
        <taxon>Perkinsida</taxon>
        <taxon>Perkinsidae</taxon>
        <taxon>Perkinsus</taxon>
    </lineage>
</organism>
<dbReference type="EMBL" id="GG671101">
    <property type="protein sequence ID" value="EER19298.1"/>
    <property type="molecule type" value="Genomic_DNA"/>
</dbReference>
<sequence length="224" mass="24552">MLHGETPSDAMQNGFDDIQQADLDSSKLPGPANEGREKVGNIINEGIINTSNSDDCFGVYMSYIDADLPIFPALFDPLSRDNRPAASCLYFDSSVDLAAYMGEVMKKLSSANSGGVYPLELLTLKPAGTVELGSQYSVSCDDLIEALGWSRPKTPKLTDDAVTPVKGDVDLSTNVDVEELQHEPRREKAVRISGVSGDSFCGFDWRREILHNKFFFSSSDRDQQ</sequence>
<gene>
    <name evidence="1" type="ORF">Pmar_PMAR015858</name>
</gene>
<dbReference type="AlphaFoldDB" id="C5K8B0"/>
<proteinExistence type="predicted"/>
<dbReference type="Proteomes" id="UP000007800">
    <property type="component" value="Unassembled WGS sequence"/>
</dbReference>
<dbReference type="InParanoid" id="C5K8B0"/>
<evidence type="ECO:0000313" key="2">
    <source>
        <dbReference type="Proteomes" id="UP000007800"/>
    </source>
</evidence>
<reference evidence="1 2" key="1">
    <citation type="submission" date="2008-07" db="EMBL/GenBank/DDBJ databases">
        <authorList>
            <person name="El-Sayed N."/>
            <person name="Caler E."/>
            <person name="Inman J."/>
            <person name="Amedeo P."/>
            <person name="Hass B."/>
            <person name="Wortman J."/>
        </authorList>
    </citation>
    <scope>NUCLEOTIDE SEQUENCE [LARGE SCALE GENOMIC DNA]</scope>
    <source>
        <strain evidence="2">ATCC 50983 / TXsc</strain>
    </source>
</reference>
<keyword evidence="2" id="KW-1185">Reference proteome</keyword>
<dbReference type="GeneID" id="9039551"/>
<accession>C5K8B0</accession>
<evidence type="ECO:0000313" key="1">
    <source>
        <dbReference type="EMBL" id="EER19298.1"/>
    </source>
</evidence>